<proteinExistence type="predicted"/>
<evidence type="ECO:0000313" key="1">
    <source>
        <dbReference type="EMBL" id="AET67614.1"/>
    </source>
</evidence>
<reference evidence="1 2" key="2">
    <citation type="journal article" date="2012" name="J. Bacteriol.">
        <title>Complete genome sequences of Desulfosporosinus orientis DSM765T, Desulfosporosinus youngiae DSM17734T, Desulfosporosinus meridiei DSM13257T, and Desulfosporosinus acidiphilus DSM22704T.</title>
        <authorList>
            <person name="Pester M."/>
            <person name="Brambilla E."/>
            <person name="Alazard D."/>
            <person name="Rattei T."/>
            <person name="Weinmaier T."/>
            <person name="Han J."/>
            <person name="Lucas S."/>
            <person name="Lapidus A."/>
            <person name="Cheng J.F."/>
            <person name="Goodwin L."/>
            <person name="Pitluck S."/>
            <person name="Peters L."/>
            <person name="Ovchinnikova G."/>
            <person name="Teshima H."/>
            <person name="Detter J.C."/>
            <person name="Han C.S."/>
            <person name="Tapia R."/>
            <person name="Land M.L."/>
            <person name="Hauser L."/>
            <person name="Kyrpides N.C."/>
            <person name="Ivanova N.N."/>
            <person name="Pagani I."/>
            <person name="Huntmann M."/>
            <person name="Wei C.L."/>
            <person name="Davenport K.W."/>
            <person name="Daligault H."/>
            <person name="Chain P.S."/>
            <person name="Chen A."/>
            <person name="Mavromatis K."/>
            <person name="Markowitz V."/>
            <person name="Szeto E."/>
            <person name="Mikhailova N."/>
            <person name="Pati A."/>
            <person name="Wagner M."/>
            <person name="Woyke T."/>
            <person name="Ollivier B."/>
            <person name="Klenk H.P."/>
            <person name="Spring S."/>
            <person name="Loy A."/>
        </authorList>
    </citation>
    <scope>NUCLEOTIDE SEQUENCE [LARGE SCALE GENOMIC DNA]</scope>
    <source>
        <strain evidence="2">ATCC 19365 / DSM 765 / NCIMB 8382 / VKM B-1628</strain>
    </source>
</reference>
<gene>
    <name evidence="1" type="ordered locus">Desor_2005</name>
</gene>
<dbReference type="SUPFAM" id="SSF143880">
    <property type="entry name" value="NE0471 N-terminal domain-like"/>
    <property type="match status" value="1"/>
</dbReference>
<dbReference type="InterPro" id="IPR018841">
    <property type="entry name" value="DUF2442"/>
</dbReference>
<dbReference type="Proteomes" id="UP000006346">
    <property type="component" value="Chromosome"/>
</dbReference>
<keyword evidence="2" id="KW-1185">Reference proteome</keyword>
<sequence>MIYPIAGYKGGNKISRIINVTANDDYTLLIEFEHGNQIRFNMEEMVRKLPYNAISDLEIFKKFRVEDTAICWDADKPTLIPLRLTVDNILFTIRG</sequence>
<dbReference type="Gene3D" id="3.30.2020.10">
    <property type="entry name" value="NE0471-like N-terminal domain"/>
    <property type="match status" value="1"/>
</dbReference>
<dbReference type="eggNOG" id="ENOG50337P0">
    <property type="taxonomic scope" value="Bacteria"/>
</dbReference>
<evidence type="ECO:0000313" key="2">
    <source>
        <dbReference type="Proteomes" id="UP000006346"/>
    </source>
</evidence>
<dbReference type="HOGENOM" id="CLU_2550525_0_0_9"/>
<accession>G7WF03</accession>
<dbReference type="OrthoDB" id="162796at2"/>
<dbReference type="RefSeq" id="WP_014184429.1">
    <property type="nucleotide sequence ID" value="NC_016584.1"/>
</dbReference>
<dbReference type="Pfam" id="PF10387">
    <property type="entry name" value="DUF2442"/>
    <property type="match status" value="1"/>
</dbReference>
<evidence type="ECO:0008006" key="3">
    <source>
        <dbReference type="Google" id="ProtNLM"/>
    </source>
</evidence>
<dbReference type="AlphaFoldDB" id="G7WF03"/>
<dbReference type="PATRIC" id="fig|768706.3.peg.2019"/>
<reference evidence="2" key="1">
    <citation type="submission" date="2011-11" db="EMBL/GenBank/DDBJ databases">
        <title>Complete sequence of Desulfosporosinus orientis DSM 765.</title>
        <authorList>
            <person name="Lucas S."/>
            <person name="Han J."/>
            <person name="Lapidus A."/>
            <person name="Cheng J.-F."/>
            <person name="Goodwin L."/>
            <person name="Pitluck S."/>
            <person name="Peters L."/>
            <person name="Ovchinnikova G."/>
            <person name="Teshima H."/>
            <person name="Detter J.C."/>
            <person name="Han C."/>
            <person name="Tapia R."/>
            <person name="Land M."/>
            <person name="Hauser L."/>
            <person name="Kyrpides N."/>
            <person name="Ivanova N."/>
            <person name="Pagani I."/>
            <person name="Pester M."/>
            <person name="Spring S."/>
            <person name="Ollivier B."/>
            <person name="Rattei T."/>
            <person name="Klenk H.-P."/>
            <person name="Wagner M."/>
            <person name="Loy A."/>
            <person name="Woyke T."/>
        </authorList>
    </citation>
    <scope>NUCLEOTIDE SEQUENCE [LARGE SCALE GENOMIC DNA]</scope>
    <source>
        <strain evidence="2">ATCC 19365 / DSM 765 / NCIMB 8382 / VKM B-1628</strain>
    </source>
</reference>
<dbReference type="STRING" id="768706.Desor_2005"/>
<organism evidence="1 2">
    <name type="scientific">Desulfosporosinus orientis (strain ATCC 19365 / DSM 765 / NCIMB 8382 / VKM B-1628 / Singapore I)</name>
    <name type="common">Desulfotomaculum orientis</name>
    <dbReference type="NCBI Taxonomy" id="768706"/>
    <lineage>
        <taxon>Bacteria</taxon>
        <taxon>Bacillati</taxon>
        <taxon>Bacillota</taxon>
        <taxon>Clostridia</taxon>
        <taxon>Eubacteriales</taxon>
        <taxon>Desulfitobacteriaceae</taxon>
        <taxon>Desulfosporosinus</taxon>
    </lineage>
</organism>
<dbReference type="InterPro" id="IPR036782">
    <property type="entry name" value="NE0471-like_N"/>
</dbReference>
<name>G7WF03_DESOD</name>
<dbReference type="EMBL" id="CP003108">
    <property type="protein sequence ID" value="AET67614.1"/>
    <property type="molecule type" value="Genomic_DNA"/>
</dbReference>
<dbReference type="KEGG" id="dor:Desor_2005"/>
<protein>
    <recommendedName>
        <fullName evidence="3">DUF2442 domain-containing protein</fullName>
    </recommendedName>
</protein>